<dbReference type="PANTHER" id="PTHR39183:SF1">
    <property type="entry name" value="SPORE COAT PROTEIN F-LIKE PROTEIN YHCQ"/>
    <property type="match status" value="1"/>
</dbReference>
<organism evidence="4 5">
    <name type="scientific">Desulfotruncus arcticus DSM 17038</name>
    <dbReference type="NCBI Taxonomy" id="1121424"/>
    <lineage>
        <taxon>Bacteria</taxon>
        <taxon>Bacillati</taxon>
        <taxon>Bacillota</taxon>
        <taxon>Clostridia</taxon>
        <taxon>Eubacteriales</taxon>
        <taxon>Desulfallaceae</taxon>
        <taxon>Desulfotruncus</taxon>
    </lineage>
</organism>
<dbReference type="STRING" id="341036.SAMN05660649_02340"/>
<evidence type="ECO:0000313" key="4">
    <source>
        <dbReference type="EMBL" id="SFG66168.1"/>
    </source>
</evidence>
<proteinExistence type="inferred from homology"/>
<dbReference type="InterPro" id="IPR012347">
    <property type="entry name" value="Ferritin-like"/>
</dbReference>
<keyword evidence="5" id="KW-1185">Reference proteome</keyword>
<comment type="similarity">
    <text evidence="3">Belongs to the CotF family.</text>
</comment>
<gene>
    <name evidence="4" type="ORF">SAMN05660649_02340</name>
</gene>
<evidence type="ECO:0000313" key="5">
    <source>
        <dbReference type="Proteomes" id="UP000199337"/>
    </source>
</evidence>
<dbReference type="RefSeq" id="WP_238456426.1">
    <property type="nucleotide sequence ID" value="NZ_FOOX01000007.1"/>
</dbReference>
<dbReference type="AlphaFoldDB" id="A0A1I2TMT6"/>
<evidence type="ECO:0000256" key="1">
    <source>
        <dbReference type="ARBA" id="ARBA00022969"/>
    </source>
</evidence>
<reference evidence="5" key="1">
    <citation type="submission" date="2016-10" db="EMBL/GenBank/DDBJ databases">
        <authorList>
            <person name="Varghese N."/>
            <person name="Submissions S."/>
        </authorList>
    </citation>
    <scope>NUCLEOTIDE SEQUENCE [LARGE SCALE GENOMIC DNA]</scope>
    <source>
        <strain evidence="5">DSM 17038</strain>
    </source>
</reference>
<dbReference type="PANTHER" id="PTHR39183">
    <property type="entry name" value="SPORE COAT PROTEIN F-LIKE PROTEIN YHCQ"/>
    <property type="match status" value="1"/>
</dbReference>
<name>A0A1I2TMT6_9FIRM</name>
<dbReference type="Proteomes" id="UP000199337">
    <property type="component" value="Unassembled WGS sequence"/>
</dbReference>
<dbReference type="Pfam" id="PF07875">
    <property type="entry name" value="Coat_F"/>
    <property type="match status" value="1"/>
</dbReference>
<comment type="subcellular location">
    <subcellularLocation>
        <location evidence="2">Spore coat</location>
    </subcellularLocation>
</comment>
<protein>
    <submittedName>
        <fullName evidence="4">Coat F domain-containing protein</fullName>
    </submittedName>
</protein>
<evidence type="ECO:0000256" key="3">
    <source>
        <dbReference type="ARBA" id="ARBA00024344"/>
    </source>
</evidence>
<dbReference type="GO" id="GO:0030435">
    <property type="term" value="P:sporulation resulting in formation of a cellular spore"/>
    <property type="evidence" value="ECO:0007669"/>
    <property type="project" value="UniProtKB-KW"/>
</dbReference>
<dbReference type="EMBL" id="FOOX01000007">
    <property type="protein sequence ID" value="SFG66168.1"/>
    <property type="molecule type" value="Genomic_DNA"/>
</dbReference>
<evidence type="ECO:0000256" key="2">
    <source>
        <dbReference type="ARBA" id="ARBA00024325"/>
    </source>
</evidence>
<keyword evidence="1" id="KW-0749">Sporulation</keyword>
<dbReference type="Gene3D" id="1.20.1260.10">
    <property type="match status" value="1"/>
</dbReference>
<sequence>MKTGTREAMVLSEVLRTNACMVDHNNLYLNSCQDQQLRSILERQQRHTLDSFQRMVQMMQSHGMDTSKIPMPTALTMATGGQSTQFTTGAQMTAQPYSTGQYASGSMYTTGTAGMSTSMNPQMTGQTGMQTTAINDKMIAEGALLFHKCGADTTTRAALESSEPHLRNALTNMARNCIEMSYEIYNYMSQRGWYQLPETPQNFISHSATQQQYPPQ</sequence>
<accession>A0A1I2TMT6</accession>
<dbReference type="InterPro" id="IPR012851">
    <property type="entry name" value="Spore_coat_CotF-like"/>
</dbReference>